<feature type="compositionally biased region" description="Low complexity" evidence="1">
    <location>
        <begin position="725"/>
        <end position="742"/>
    </location>
</feature>
<feature type="region of interest" description="Disordered" evidence="1">
    <location>
        <begin position="1"/>
        <end position="127"/>
    </location>
</feature>
<dbReference type="NCBIfam" id="NF041131">
    <property type="entry name" value="RicT_YaaT_fam"/>
    <property type="match status" value="1"/>
</dbReference>
<feature type="compositionally biased region" description="Low complexity" evidence="1">
    <location>
        <begin position="431"/>
        <end position="450"/>
    </location>
</feature>
<dbReference type="PANTHER" id="PTHR43830">
    <property type="entry name" value="PROTEIN PSP1"/>
    <property type="match status" value="1"/>
</dbReference>
<feature type="compositionally biased region" description="Polar residues" evidence="1">
    <location>
        <begin position="754"/>
        <end position="769"/>
    </location>
</feature>
<feature type="compositionally biased region" description="Low complexity" evidence="1">
    <location>
        <begin position="393"/>
        <end position="408"/>
    </location>
</feature>
<feature type="compositionally biased region" description="Low complexity" evidence="1">
    <location>
        <begin position="149"/>
        <end position="169"/>
    </location>
</feature>
<accession>A0A0K3CEL0</accession>
<dbReference type="InterPro" id="IPR007557">
    <property type="entry name" value="PSP1_C"/>
</dbReference>
<feature type="compositionally biased region" description="Polar residues" evidence="1">
    <location>
        <begin position="343"/>
        <end position="367"/>
    </location>
</feature>
<feature type="region of interest" description="Disordered" evidence="1">
    <location>
        <begin position="312"/>
        <end position="456"/>
    </location>
</feature>
<dbReference type="OMA" id="HTHIWFR"/>
<dbReference type="GO" id="GO:0005737">
    <property type="term" value="C:cytoplasm"/>
    <property type="evidence" value="ECO:0007669"/>
    <property type="project" value="TreeGrafter"/>
</dbReference>
<feature type="compositionally biased region" description="Pro residues" evidence="1">
    <location>
        <begin position="817"/>
        <end position="842"/>
    </location>
</feature>
<feature type="compositionally biased region" description="Low complexity" evidence="1">
    <location>
        <begin position="29"/>
        <end position="43"/>
    </location>
</feature>
<feature type="compositionally biased region" description="Low complexity" evidence="1">
    <location>
        <begin position="637"/>
        <end position="662"/>
    </location>
</feature>
<feature type="compositionally biased region" description="Polar residues" evidence="1">
    <location>
        <begin position="196"/>
        <end position="209"/>
    </location>
</feature>
<name>A0A0K3CEL0_RHOTO</name>
<dbReference type="Proteomes" id="UP000199069">
    <property type="component" value="Unassembled WGS sequence"/>
</dbReference>
<keyword evidence="4" id="KW-1185">Reference proteome</keyword>
<feature type="compositionally biased region" description="Low complexity" evidence="1">
    <location>
        <begin position="210"/>
        <end position="220"/>
    </location>
</feature>
<feature type="domain" description="PSP1 C-terminal" evidence="2">
    <location>
        <begin position="985"/>
        <end position="1070"/>
    </location>
</feature>
<reference evidence="3 4" key="1">
    <citation type="submission" date="2015-07" db="EMBL/GenBank/DDBJ databases">
        <authorList>
            <person name="Cajimat M.N.B."/>
            <person name="Milazzo M.L."/>
            <person name="Fulhorst C.F."/>
        </authorList>
    </citation>
    <scope>NUCLEOTIDE SEQUENCE [LARGE SCALE GENOMIC DNA]</scope>
    <source>
        <strain evidence="3">Single colony</strain>
    </source>
</reference>
<feature type="region of interest" description="Disordered" evidence="1">
    <location>
        <begin position="608"/>
        <end position="845"/>
    </location>
</feature>
<dbReference type="InterPro" id="IPR047767">
    <property type="entry name" value="PSP1-like"/>
</dbReference>
<feature type="region of interest" description="Disordered" evidence="1">
    <location>
        <begin position="470"/>
        <end position="576"/>
    </location>
</feature>
<dbReference type="PANTHER" id="PTHR43830:SF3">
    <property type="entry name" value="PROTEIN PSP1"/>
    <property type="match status" value="1"/>
</dbReference>
<dbReference type="AlphaFoldDB" id="A0A0K3CEL0"/>
<evidence type="ECO:0000259" key="2">
    <source>
        <dbReference type="PROSITE" id="PS51411"/>
    </source>
</evidence>
<protein>
    <submittedName>
        <fullName evidence="3">BY PROTMAP: gi|472585155|gb|EMS22721.1| PSP1 family protein [Rhodosporidium toruloides NP11] gi|647400079|emb|CDR45184.1| RHTO0S10e06326g1_1 [Rhodosporidium toruloides]</fullName>
    </submittedName>
</protein>
<feature type="compositionally biased region" description="Low complexity" evidence="1">
    <location>
        <begin position="706"/>
        <end position="718"/>
    </location>
</feature>
<feature type="compositionally biased region" description="Low complexity" evidence="1">
    <location>
        <begin position="803"/>
        <end position="816"/>
    </location>
</feature>
<dbReference type="PROSITE" id="PS51411">
    <property type="entry name" value="PSP1_C"/>
    <property type="match status" value="1"/>
</dbReference>
<evidence type="ECO:0000313" key="3">
    <source>
        <dbReference type="EMBL" id="CTR07358.1"/>
    </source>
</evidence>
<proteinExistence type="predicted"/>
<evidence type="ECO:0000256" key="1">
    <source>
        <dbReference type="SAM" id="MobiDB-lite"/>
    </source>
</evidence>
<feature type="region of interest" description="Disordered" evidence="1">
    <location>
        <begin position="145"/>
        <end position="292"/>
    </location>
</feature>
<feature type="compositionally biased region" description="Polar residues" evidence="1">
    <location>
        <begin position="319"/>
        <end position="335"/>
    </location>
</feature>
<dbReference type="Pfam" id="PF04468">
    <property type="entry name" value="PSP1"/>
    <property type="match status" value="1"/>
</dbReference>
<feature type="compositionally biased region" description="Low complexity" evidence="1">
    <location>
        <begin position="117"/>
        <end position="127"/>
    </location>
</feature>
<evidence type="ECO:0000313" key="4">
    <source>
        <dbReference type="Proteomes" id="UP000199069"/>
    </source>
</evidence>
<feature type="compositionally biased region" description="Low complexity" evidence="1">
    <location>
        <begin position="76"/>
        <end position="101"/>
    </location>
</feature>
<feature type="compositionally biased region" description="Polar residues" evidence="1">
    <location>
        <begin position="667"/>
        <end position="689"/>
    </location>
</feature>
<gene>
    <name evidence="3" type="primary">FGENESH: predicted gene_6.141</name>
    <name evidence="3" type="ORF">BN2166_0032190</name>
</gene>
<sequence>MSKDTLAATASIWSRLPNEEKPTTRGRLSPSSRSTDSYSSAPPAHQNGLKPPHSLAPHSLQPAHQLPHAHSHSHASEFVPSPRSSVSSSSFSATPESSNSPQDRLAGSKGLAPPPSSSSTSATRFSSPQFASSLGLYQEQATGAVSEYATQGTNGQAASAAAPPTSRGPTSPPPASNQPLLAEIFSGNPRPHYRPSLSTSALSPHQQLPSHSSTSPRSDSGAALTSPPIVPEGRSYFAPPPPDSAHGRARSHSIAGIEKPAAPMNLRGAGPPPAGGAGGADQHGFRHSSTLTSAGGHFSASLPTTSAVGSPTYAHSAFTPGTPSAASNRDLSASPSRGAYSPFDSSTTTSTGWKPSGNSGLSHSFSAGWNDEVGSSAAGGAREGRSRFRDQWASSGASGTALSTSASSAGGGGGGIGMSNMSPFSRDGARLLPDLPSPFGGPGSSSLTSGEWSGLGGSAAYKSRREYALGAVGSGRKRSDSAWARSALHEAEEDLEGGGDESLHPPTKSGATSRRHSFAAFEPPSRGSTMQLGFHLPEEHAVPSAGGGGFGPLVNPAPASNGWGGGRGLGSSAINDDDLAADLNSLHLNLEAHAATQDERKTRFAHVGSMPADFPPKRSSRALEQSRSPPPPPSQPPASQQPTVSLPPSVPSSSSTLSTATPTPTPYGQSTTSPRPSGDSFNSTLSASAASRFFQGLPAPTPLPPATTTATATATASPGLGGSSRFGFDQQQQQQQRGAQFGRFGGLPPPVPPSTTQHPFFAPATTTGPLSPRGTAAFPPVPPPLFPGFGPGVSPAIPPPHLPGQHYQQQQPQQHQPIPPPASYFNAPPPPPPPVLAQPPGAPSLTTQAQGDINLGRGVPLHAIPPDAPLCIVGFKAGRKDLFFCEDPNLHLEEGDLVIVEADRGRDVGKYLKSCTVDEVHKFQQHLVELALGQLANPAAQGAQGGMMGGLQGMGGMGGGAQGGGAGGAAGPAQLARMTKECQPKRIYGKAGPADTHALLAKAQDEVKALALVRSKVAQKGLPMEILDAEWQWDRRKLTFYYTADQRVDFRELVRELFRIWKTRVWLCCLDQQQPSFDLV</sequence>
<dbReference type="EMBL" id="CWKI01000006">
    <property type="protein sequence ID" value="CTR07358.1"/>
    <property type="molecule type" value="Genomic_DNA"/>
</dbReference>
<organism evidence="3 4">
    <name type="scientific">Rhodotorula toruloides</name>
    <name type="common">Yeast</name>
    <name type="synonym">Rhodosporidium toruloides</name>
    <dbReference type="NCBI Taxonomy" id="5286"/>
    <lineage>
        <taxon>Eukaryota</taxon>
        <taxon>Fungi</taxon>
        <taxon>Dikarya</taxon>
        <taxon>Basidiomycota</taxon>
        <taxon>Pucciniomycotina</taxon>
        <taxon>Microbotryomycetes</taxon>
        <taxon>Sporidiobolales</taxon>
        <taxon>Sporidiobolaceae</taxon>
        <taxon>Rhodotorula</taxon>
    </lineage>
</organism>